<dbReference type="GeneID" id="98154559"/>
<dbReference type="Proteomes" id="UP001610444">
    <property type="component" value="Unassembled WGS sequence"/>
</dbReference>
<proteinExistence type="predicted"/>
<name>A0ABR4KTC3_9EURO</name>
<reference evidence="1 2" key="1">
    <citation type="submission" date="2024-07" db="EMBL/GenBank/DDBJ databases">
        <title>Section-level genome sequencing and comparative genomics of Aspergillus sections Usti and Cavernicolus.</title>
        <authorList>
            <consortium name="Lawrence Berkeley National Laboratory"/>
            <person name="Nybo J.L."/>
            <person name="Vesth T.C."/>
            <person name="Theobald S."/>
            <person name="Frisvad J.C."/>
            <person name="Larsen T.O."/>
            <person name="Kjaerboelling I."/>
            <person name="Rothschild-Mancinelli K."/>
            <person name="Lyhne E.K."/>
            <person name="Kogle M.E."/>
            <person name="Barry K."/>
            <person name="Clum A."/>
            <person name="Na H."/>
            <person name="Ledsgaard L."/>
            <person name="Lin J."/>
            <person name="Lipzen A."/>
            <person name="Kuo A."/>
            <person name="Riley R."/>
            <person name="Mondo S."/>
            <person name="LaButti K."/>
            <person name="Haridas S."/>
            <person name="Pangalinan J."/>
            <person name="Salamov A.A."/>
            <person name="Simmons B.A."/>
            <person name="Magnuson J.K."/>
            <person name="Chen J."/>
            <person name="Drula E."/>
            <person name="Henrissat B."/>
            <person name="Wiebenga A."/>
            <person name="Lubbers R.J."/>
            <person name="Gomes A.C."/>
            <person name="Macurrencykelacurrency M.R."/>
            <person name="Stajich J."/>
            <person name="Grigoriev I.V."/>
            <person name="Mortensen U.H."/>
            <person name="De vries R.P."/>
            <person name="Baker S.E."/>
            <person name="Andersen M.R."/>
        </authorList>
    </citation>
    <scope>NUCLEOTIDE SEQUENCE [LARGE SCALE GENOMIC DNA]</scope>
    <source>
        <strain evidence="1 2">CBS 756.74</strain>
    </source>
</reference>
<gene>
    <name evidence="1" type="ORF">BJX68DRAFT_231816</name>
</gene>
<dbReference type="EMBL" id="JBFXLR010000010">
    <property type="protein sequence ID" value="KAL2855242.1"/>
    <property type="molecule type" value="Genomic_DNA"/>
</dbReference>
<accession>A0ABR4KTC3</accession>
<comment type="caution">
    <text evidence="1">The sequence shown here is derived from an EMBL/GenBank/DDBJ whole genome shotgun (WGS) entry which is preliminary data.</text>
</comment>
<organism evidence="1 2">
    <name type="scientific">Aspergillus pseudodeflectus</name>
    <dbReference type="NCBI Taxonomy" id="176178"/>
    <lineage>
        <taxon>Eukaryota</taxon>
        <taxon>Fungi</taxon>
        <taxon>Dikarya</taxon>
        <taxon>Ascomycota</taxon>
        <taxon>Pezizomycotina</taxon>
        <taxon>Eurotiomycetes</taxon>
        <taxon>Eurotiomycetidae</taxon>
        <taxon>Eurotiales</taxon>
        <taxon>Aspergillaceae</taxon>
        <taxon>Aspergillus</taxon>
        <taxon>Aspergillus subgen. Nidulantes</taxon>
    </lineage>
</organism>
<sequence>MEHIQKKNNTNICLSGGADGADLEWGRCAAAAGHDVIHWSFPGHRTQAPESQIIRLSDQELNLATNALNNAARALEKDPPRRPIIARLTRRNYYQVAWSTSCYAVTVIQDANDADAKRKIGGTAWATTMFAQLHPGNRDMYLFDQEKDGWFQWDPDTEGWVSMGRECPPRPRGVWAGIGSRDLRPNGRAAIRRLMGVERSQGV</sequence>
<protein>
    <submittedName>
        <fullName evidence="1">Uncharacterized protein</fullName>
    </submittedName>
</protein>
<dbReference type="RefSeq" id="XP_070901898.1">
    <property type="nucleotide sequence ID" value="XM_071039395.1"/>
</dbReference>
<evidence type="ECO:0000313" key="1">
    <source>
        <dbReference type="EMBL" id="KAL2855242.1"/>
    </source>
</evidence>
<evidence type="ECO:0000313" key="2">
    <source>
        <dbReference type="Proteomes" id="UP001610444"/>
    </source>
</evidence>
<keyword evidence="2" id="KW-1185">Reference proteome</keyword>